<dbReference type="InterPro" id="IPR007527">
    <property type="entry name" value="Znf_SWIM"/>
</dbReference>
<evidence type="ECO:0000256" key="1">
    <source>
        <dbReference type="ARBA" id="ARBA00022723"/>
    </source>
</evidence>
<keyword evidence="2 4" id="KW-0863">Zinc-finger</keyword>
<dbReference type="SMART" id="SM00575">
    <property type="entry name" value="ZnF_PMZ"/>
    <property type="match status" value="1"/>
</dbReference>
<feature type="domain" description="SWIM-type" evidence="7">
    <location>
        <begin position="637"/>
        <end position="678"/>
    </location>
</feature>
<gene>
    <name evidence="8" type="ORF">DARMORV10_A04P20160.1</name>
</gene>
<evidence type="ECO:0000256" key="3">
    <source>
        <dbReference type="ARBA" id="ARBA00022833"/>
    </source>
</evidence>
<dbReference type="PANTHER" id="PTHR31973:SF187">
    <property type="entry name" value="MUTATOR TRANSPOSASE MUDRA PROTEIN"/>
    <property type="match status" value="1"/>
</dbReference>
<dbReference type="PANTHER" id="PTHR31973">
    <property type="entry name" value="POLYPROTEIN, PUTATIVE-RELATED"/>
    <property type="match status" value="1"/>
</dbReference>
<accession>A0A817B0U6</accession>
<evidence type="ECO:0000259" key="6">
    <source>
        <dbReference type="PROSITE" id="PS50158"/>
    </source>
</evidence>
<dbReference type="GO" id="GO:0008270">
    <property type="term" value="F:zinc ion binding"/>
    <property type="evidence" value="ECO:0007669"/>
    <property type="project" value="UniProtKB-KW"/>
</dbReference>
<organism evidence="8">
    <name type="scientific">Brassica napus</name>
    <name type="common">Rape</name>
    <dbReference type="NCBI Taxonomy" id="3708"/>
    <lineage>
        <taxon>Eukaryota</taxon>
        <taxon>Viridiplantae</taxon>
        <taxon>Streptophyta</taxon>
        <taxon>Embryophyta</taxon>
        <taxon>Tracheophyta</taxon>
        <taxon>Spermatophyta</taxon>
        <taxon>Magnoliopsida</taxon>
        <taxon>eudicotyledons</taxon>
        <taxon>Gunneridae</taxon>
        <taxon>Pentapetalae</taxon>
        <taxon>rosids</taxon>
        <taxon>malvids</taxon>
        <taxon>Brassicales</taxon>
        <taxon>Brassicaceae</taxon>
        <taxon>Brassiceae</taxon>
        <taxon>Brassica</taxon>
    </lineage>
</organism>
<dbReference type="Pfam" id="PF10551">
    <property type="entry name" value="MULE"/>
    <property type="match status" value="1"/>
</dbReference>
<feature type="compositionally biased region" description="Basic and acidic residues" evidence="5">
    <location>
        <begin position="114"/>
        <end position="125"/>
    </location>
</feature>
<evidence type="ECO:0000256" key="2">
    <source>
        <dbReference type="ARBA" id="ARBA00022771"/>
    </source>
</evidence>
<keyword evidence="3" id="KW-0862">Zinc</keyword>
<dbReference type="InterPro" id="IPR001878">
    <property type="entry name" value="Znf_CCHC"/>
</dbReference>
<reference evidence="8" key="1">
    <citation type="submission" date="2021-01" db="EMBL/GenBank/DDBJ databases">
        <authorList>
            <consortium name="Genoscope - CEA"/>
            <person name="William W."/>
        </authorList>
    </citation>
    <scope>NUCLEOTIDE SEQUENCE</scope>
</reference>
<dbReference type="PROSITE" id="PS50158">
    <property type="entry name" value="ZF_CCHC"/>
    <property type="match status" value="1"/>
</dbReference>
<dbReference type="PROSITE" id="PS50966">
    <property type="entry name" value="ZF_SWIM"/>
    <property type="match status" value="1"/>
</dbReference>
<dbReference type="GO" id="GO:0003676">
    <property type="term" value="F:nucleic acid binding"/>
    <property type="evidence" value="ECO:0007669"/>
    <property type="project" value="InterPro"/>
</dbReference>
<keyword evidence="1" id="KW-0479">Metal-binding</keyword>
<dbReference type="Pfam" id="PF04434">
    <property type="entry name" value="SWIM"/>
    <property type="match status" value="1"/>
</dbReference>
<feature type="domain" description="CCHC-type" evidence="6">
    <location>
        <begin position="773"/>
        <end position="788"/>
    </location>
</feature>
<feature type="region of interest" description="Disordered" evidence="5">
    <location>
        <begin position="102"/>
        <end position="125"/>
    </location>
</feature>
<dbReference type="Proteomes" id="UP001295469">
    <property type="component" value="Chromosome A04"/>
</dbReference>
<protein>
    <submittedName>
        <fullName evidence="8">(rape) hypothetical protein</fullName>
    </submittedName>
</protein>
<feature type="region of interest" description="Disordered" evidence="5">
    <location>
        <begin position="714"/>
        <end position="760"/>
    </location>
</feature>
<dbReference type="InterPro" id="IPR006564">
    <property type="entry name" value="Znf_PMZ"/>
</dbReference>
<dbReference type="AlphaFoldDB" id="A0A817B0U6"/>
<dbReference type="InterPro" id="IPR018289">
    <property type="entry name" value="MULE_transposase_dom"/>
</dbReference>
<dbReference type="EMBL" id="HG994358">
    <property type="protein sequence ID" value="CAF2281237.1"/>
    <property type="molecule type" value="Genomic_DNA"/>
</dbReference>
<evidence type="ECO:0000256" key="4">
    <source>
        <dbReference type="PROSITE-ProRule" id="PRU00047"/>
    </source>
</evidence>
<name>A0A817B0U6_BRANA</name>
<evidence type="ECO:0000313" key="8">
    <source>
        <dbReference type="EMBL" id="CAF2281237.1"/>
    </source>
</evidence>
<evidence type="ECO:0000256" key="5">
    <source>
        <dbReference type="SAM" id="MobiDB-lite"/>
    </source>
</evidence>
<sequence length="835" mass="95253">SDPFEACFTLYHKGKFEVKDGITSYQGGEIVDIVCPPEMMFTKFSESIGSSLYGQRIWYKLPDDDFTDLKLMCNGDAMYQRLIEALIWTKAAEIFMEKDDDIGASGDGDGASGRGDRVRGDTAHNSDSEILYEDAQVEHNLAGFVDEDEHHNDELTPQNSDCEDNGPRYQRCKKGSGELKLGQAFDSISEFKEAVVDYALKSGCNVKYTRWGLVKSEVRCAVVSEVESDNDGEDGNGDGSDKNQHKGCRFRIYCSYEKSVRMFLIKTFEDEHSCISDGYSKVIKDGIIAKLFLNDIRRDPTLKPKFMQERLEEKYKVITSPDQCRKAKKKALMMIQDEHDEQFARLKDYKVEVLKCNPDSTVEIETATNESGFEIFDRIYVCLAALKRTWIEYCRPIFGIDGCFLKTSVQGQFLAAVGRDSNNQLFPVAWAVVQVENTDSWLWFIQKLKHDLKLLDGAGFTLISDRQKGLINAVEQELPRVEHRMCARHIYGNLRRAFPGKELPKDLFWAIAKSFNIGDYDVALKALKNFDVRVYEAVMMKNPENCSRAFFSFTPVCEDVSNNFSESYNNTLNTAREMPLVEMLETVRRQAMIRMDMRRTKAFRWQAKYSEKVANTIKAEKKHLFDCRVIPSGNGIYEVGENNHAHTVNMVEKTCVCRRWSMTGIPCRHALRVILKKKLDPLNYVSHWYLTSTWRKQYCNPILPVNGINFWRSSGEPTIQPPPRDVPQPTKKEKKRFKGKNESPKKKRKKGKGLEAEKEKRIKLSIEGRTSTCGRCGHRGHNSRKCPNHGCPVYRSRKQPLGVGQGEGASQLSQNSNLGGNISFTCSYLLDFKGL</sequence>
<proteinExistence type="predicted"/>
<feature type="non-terminal residue" evidence="8">
    <location>
        <position position="835"/>
    </location>
</feature>
<evidence type="ECO:0000259" key="7">
    <source>
        <dbReference type="PROSITE" id="PS50966"/>
    </source>
</evidence>